<reference evidence="2 3" key="1">
    <citation type="submission" date="2018-05" db="EMBL/GenBank/DDBJ databases">
        <title>Genomic Encyclopedia of Type Strains, Phase III (KMG-III): the genomes of soil and plant-associated and newly described type strains.</title>
        <authorList>
            <person name="Whitman W."/>
        </authorList>
    </citation>
    <scope>NUCLEOTIDE SEQUENCE [LARGE SCALE GENOMIC DNA]</scope>
    <source>
        <strain evidence="2 3">CECT 5696</strain>
    </source>
</reference>
<feature type="chain" id="PRO_5039077848" evidence="1">
    <location>
        <begin position="17"/>
        <end position="455"/>
    </location>
</feature>
<sequence>MKKGPLLLLLSVLLLAAGCQPEGSSEKAAASQPASATGQPKVELSYAFWGTANERAAQERMIAKFMEQYPNIHVSSIYAPGDYATKLTTLYASNKAPDVFLLHKESALQWAEQGKLHNLKEFMDADPEVNEQTLIPNAVMYWDEGKIAGVKVTEESFAIYYNKDMFEEANVPLPPVKAEDAWTWDEFVTTAKRLTFDRNGNNALSANFDPAHIKQYGVRLPTYLWHLFVPSNDASMIAADGSHLNLDDPAVIDAVQKMVDLIYVHHVAPSPIETKNIPEPTLSLQSKKVAMNIDGQWIQLDLAAAKVNFGVGVLPKLKKSTTIQFGEPIVMSATSKHPKEAWLLYKWLLDAEHAIDMYASGLWMPLLKDYYTKPELIAKWATVKPGHPDGYEDAVMRQTYENGVNSFDYYLRNIEQINLILSPAIDDIFLGNKPVKEAFEEIASQVNAVFKGTYP</sequence>
<evidence type="ECO:0000256" key="1">
    <source>
        <dbReference type="SAM" id="SignalP"/>
    </source>
</evidence>
<dbReference type="Proteomes" id="UP000246635">
    <property type="component" value="Unassembled WGS sequence"/>
</dbReference>
<dbReference type="AlphaFoldDB" id="A0A2V2YRD9"/>
<gene>
    <name evidence="2" type="ORF">DFQ01_113109</name>
</gene>
<dbReference type="SUPFAM" id="SSF53850">
    <property type="entry name" value="Periplasmic binding protein-like II"/>
    <property type="match status" value="1"/>
</dbReference>
<dbReference type="PROSITE" id="PS51257">
    <property type="entry name" value="PROKAR_LIPOPROTEIN"/>
    <property type="match status" value="1"/>
</dbReference>
<dbReference type="InterPro" id="IPR006059">
    <property type="entry name" value="SBP"/>
</dbReference>
<dbReference type="RefSeq" id="WP_110045117.1">
    <property type="nucleotide sequence ID" value="NZ_CP054612.1"/>
</dbReference>
<comment type="caution">
    <text evidence="2">The sequence shown here is derived from an EMBL/GenBank/DDBJ whole genome shotgun (WGS) entry which is preliminary data.</text>
</comment>
<dbReference type="EMBL" id="QGTQ01000013">
    <property type="protein sequence ID" value="PWV99735.1"/>
    <property type="molecule type" value="Genomic_DNA"/>
</dbReference>
<protein>
    <submittedName>
        <fullName evidence="2">Carbohydrate ABC transporter substrate-binding protein (CUT1 family)</fullName>
    </submittedName>
</protein>
<proteinExistence type="predicted"/>
<dbReference type="CDD" id="cd13585">
    <property type="entry name" value="PBP2_TMBP_like"/>
    <property type="match status" value="1"/>
</dbReference>
<keyword evidence="1" id="KW-0732">Signal</keyword>
<dbReference type="Gene3D" id="3.40.190.10">
    <property type="entry name" value="Periplasmic binding protein-like II"/>
    <property type="match status" value="1"/>
</dbReference>
<dbReference type="OrthoDB" id="9782846at2"/>
<dbReference type="InterPro" id="IPR050490">
    <property type="entry name" value="Bact_solute-bd_prot1"/>
</dbReference>
<dbReference type="Pfam" id="PF13416">
    <property type="entry name" value="SBP_bac_8"/>
    <property type="match status" value="1"/>
</dbReference>
<name>A0A2V2YRD9_9BACL</name>
<accession>A0A2V2YRD9</accession>
<dbReference type="PANTHER" id="PTHR43649:SF30">
    <property type="entry name" value="ABC TRANSPORTER SUBSTRATE-BINDING PROTEIN"/>
    <property type="match status" value="1"/>
</dbReference>
<evidence type="ECO:0000313" key="2">
    <source>
        <dbReference type="EMBL" id="PWV99735.1"/>
    </source>
</evidence>
<organism evidence="2 3">
    <name type="scientific">Paenibacillus cellulosilyticus</name>
    <dbReference type="NCBI Taxonomy" id="375489"/>
    <lineage>
        <taxon>Bacteria</taxon>
        <taxon>Bacillati</taxon>
        <taxon>Bacillota</taxon>
        <taxon>Bacilli</taxon>
        <taxon>Bacillales</taxon>
        <taxon>Paenibacillaceae</taxon>
        <taxon>Paenibacillus</taxon>
    </lineage>
</organism>
<keyword evidence="3" id="KW-1185">Reference proteome</keyword>
<evidence type="ECO:0000313" key="3">
    <source>
        <dbReference type="Proteomes" id="UP000246635"/>
    </source>
</evidence>
<feature type="signal peptide" evidence="1">
    <location>
        <begin position="1"/>
        <end position="16"/>
    </location>
</feature>
<dbReference type="PANTHER" id="PTHR43649">
    <property type="entry name" value="ARABINOSE-BINDING PROTEIN-RELATED"/>
    <property type="match status" value="1"/>
</dbReference>